<feature type="domain" description="NAD-dependent epimerase/dehydratase" evidence="1">
    <location>
        <begin position="21"/>
        <end position="228"/>
    </location>
</feature>
<dbReference type="InterPro" id="IPR036291">
    <property type="entry name" value="NAD(P)-bd_dom_sf"/>
</dbReference>
<sequence>MTISEMPKGSQGQSPAVPKSVFITGANGFIGRCLMARYRAVGAEVRGMDLMADPERNVIAGDLTRPSEWAKHAEGCELFINTAAVVSFAAEWQTYRDISVQGVRNALDVAIAAKAKRFLQYSSVAAMGYDFSDGADETCPTVVGEQLRYGVTKAASEHLVLAAHAAGEIDCTIVRPGDVYGPGSRAWLIEPLKMARAGQLLLPNGGQGCFAPVFIDDLLDGTMLAAGLPEGIGQIFILSGDEAISCRDFFSHHWQWAGRKGAPKSIPLKLALALTTTIWNINRKLGRAAEVTPDTMLWFSRKGNYCIDKARTKLGYEPKVKLDEGFKRSEQWLKEIGEL</sequence>
<organism evidence="2 3">
    <name type="scientific">Spongiibacter pelagi</name>
    <dbReference type="NCBI Taxonomy" id="2760804"/>
    <lineage>
        <taxon>Bacteria</taxon>
        <taxon>Pseudomonadati</taxon>
        <taxon>Pseudomonadota</taxon>
        <taxon>Gammaproteobacteria</taxon>
        <taxon>Cellvibrionales</taxon>
        <taxon>Spongiibacteraceae</taxon>
        <taxon>Spongiibacter</taxon>
    </lineage>
</organism>
<accession>A0A927C2U0</accession>
<evidence type="ECO:0000259" key="1">
    <source>
        <dbReference type="Pfam" id="PF01370"/>
    </source>
</evidence>
<dbReference type="PROSITE" id="PS00061">
    <property type="entry name" value="ADH_SHORT"/>
    <property type="match status" value="1"/>
</dbReference>
<proteinExistence type="predicted"/>
<dbReference type="Pfam" id="PF01370">
    <property type="entry name" value="Epimerase"/>
    <property type="match status" value="1"/>
</dbReference>
<dbReference type="Gene3D" id="3.40.50.720">
    <property type="entry name" value="NAD(P)-binding Rossmann-like Domain"/>
    <property type="match status" value="1"/>
</dbReference>
<dbReference type="InterPro" id="IPR020904">
    <property type="entry name" value="Sc_DH/Rdtase_CS"/>
</dbReference>
<dbReference type="PANTHER" id="PTHR43245:SF55">
    <property type="entry name" value="NAD(P)-BINDING DOMAIN-CONTAINING PROTEIN"/>
    <property type="match status" value="1"/>
</dbReference>
<dbReference type="InterPro" id="IPR001509">
    <property type="entry name" value="Epimerase_deHydtase"/>
</dbReference>
<reference evidence="2" key="1">
    <citation type="submission" date="2020-09" db="EMBL/GenBank/DDBJ databases">
        <authorList>
            <person name="Yoon J.-W."/>
        </authorList>
    </citation>
    <scope>NUCLEOTIDE SEQUENCE</scope>
    <source>
        <strain evidence="2">KMU-158</strain>
    </source>
</reference>
<evidence type="ECO:0000313" key="3">
    <source>
        <dbReference type="Proteomes" id="UP000610558"/>
    </source>
</evidence>
<gene>
    <name evidence="2" type="ORF">IB286_07260</name>
</gene>
<keyword evidence="3" id="KW-1185">Reference proteome</keyword>
<protein>
    <submittedName>
        <fullName evidence="2">NAD(P)-dependent oxidoreductase</fullName>
    </submittedName>
</protein>
<comment type="caution">
    <text evidence="2">The sequence shown here is derived from an EMBL/GenBank/DDBJ whole genome shotgun (WGS) entry which is preliminary data.</text>
</comment>
<dbReference type="AlphaFoldDB" id="A0A927C2U0"/>
<dbReference type="Proteomes" id="UP000610558">
    <property type="component" value="Unassembled WGS sequence"/>
</dbReference>
<dbReference type="InterPro" id="IPR050177">
    <property type="entry name" value="Lipid_A_modif_metabolic_enz"/>
</dbReference>
<dbReference type="EMBL" id="JACXLD010000003">
    <property type="protein sequence ID" value="MBD2858807.1"/>
    <property type="molecule type" value="Genomic_DNA"/>
</dbReference>
<dbReference type="SUPFAM" id="SSF51735">
    <property type="entry name" value="NAD(P)-binding Rossmann-fold domains"/>
    <property type="match status" value="1"/>
</dbReference>
<dbReference type="RefSeq" id="WP_190764018.1">
    <property type="nucleotide sequence ID" value="NZ_JACXLD010000003.1"/>
</dbReference>
<name>A0A927C2U0_9GAMM</name>
<evidence type="ECO:0000313" key="2">
    <source>
        <dbReference type="EMBL" id="MBD2858807.1"/>
    </source>
</evidence>
<dbReference type="PANTHER" id="PTHR43245">
    <property type="entry name" value="BIFUNCTIONAL POLYMYXIN RESISTANCE PROTEIN ARNA"/>
    <property type="match status" value="1"/>
</dbReference>